<dbReference type="SUPFAM" id="SSF55347">
    <property type="entry name" value="Glyceraldehyde-3-phosphate dehydrogenase-like, C-terminal domain"/>
    <property type="match status" value="1"/>
</dbReference>
<dbReference type="PIRSF" id="PIRSF000148">
    <property type="entry name" value="ASA_dh"/>
    <property type="match status" value="1"/>
</dbReference>
<keyword evidence="9" id="KW-0220">Diaminopimelate biosynthesis</keyword>
<evidence type="ECO:0000256" key="9">
    <source>
        <dbReference type="ARBA" id="ARBA00022915"/>
    </source>
</evidence>
<organism evidence="15 16">
    <name type="scientific">Candidatus Geothrix skivensis</name>
    <dbReference type="NCBI Taxonomy" id="2954439"/>
    <lineage>
        <taxon>Bacteria</taxon>
        <taxon>Pseudomonadati</taxon>
        <taxon>Acidobacteriota</taxon>
        <taxon>Holophagae</taxon>
        <taxon>Holophagales</taxon>
        <taxon>Holophagaceae</taxon>
        <taxon>Geothrix</taxon>
    </lineage>
</organism>
<dbReference type="InterPro" id="IPR012280">
    <property type="entry name" value="Semialdhyde_DH_dimer_dom"/>
</dbReference>
<evidence type="ECO:0000256" key="4">
    <source>
        <dbReference type="ARBA" id="ARBA00010584"/>
    </source>
</evidence>
<comment type="function">
    <text evidence="1">Catalyzes the NADPH-dependent formation of L-aspartate-semialdehyde (L-ASA) by the reductive dephosphorylation of L-aspartyl-4-phosphate.</text>
</comment>
<dbReference type="PANTHER" id="PTHR46718:SF1">
    <property type="entry name" value="ASPARTATE-SEMIALDEHYDE DEHYDROGENASE"/>
    <property type="match status" value="1"/>
</dbReference>
<dbReference type="NCBIfam" id="NF006416">
    <property type="entry name" value="PRK08664.1"/>
    <property type="match status" value="1"/>
</dbReference>
<dbReference type="SMART" id="SM00859">
    <property type="entry name" value="Semialdhyde_dh"/>
    <property type="match status" value="1"/>
</dbReference>
<dbReference type="CDD" id="cd18130">
    <property type="entry name" value="ASADH_C_arch_fung_like"/>
    <property type="match status" value="1"/>
</dbReference>
<dbReference type="GO" id="GO:0019877">
    <property type="term" value="P:diaminopimelate biosynthetic process"/>
    <property type="evidence" value="ECO:0007669"/>
    <property type="project" value="UniProtKB-KW"/>
</dbReference>
<dbReference type="InterPro" id="IPR005676">
    <property type="entry name" value="Asp_semi-ald_DH_pep-lack"/>
</dbReference>
<evidence type="ECO:0000256" key="1">
    <source>
        <dbReference type="ARBA" id="ARBA00002492"/>
    </source>
</evidence>
<evidence type="ECO:0000313" key="15">
    <source>
        <dbReference type="EMBL" id="MBK9797392.1"/>
    </source>
</evidence>
<dbReference type="Pfam" id="PF01118">
    <property type="entry name" value="Semialdhyde_dh"/>
    <property type="match status" value="1"/>
</dbReference>
<dbReference type="Gene3D" id="3.30.360.10">
    <property type="entry name" value="Dihydrodipicolinate Reductase, domain 2"/>
    <property type="match status" value="1"/>
</dbReference>
<comment type="similarity">
    <text evidence="4">Belongs to the aspartate-semialdehyde dehydrogenase family.</text>
</comment>
<dbReference type="NCBIfam" id="TIGR00978">
    <property type="entry name" value="asd_EA"/>
    <property type="match status" value="1"/>
</dbReference>
<evidence type="ECO:0000256" key="12">
    <source>
        <dbReference type="ARBA" id="ARBA00023167"/>
    </source>
</evidence>
<dbReference type="FunFam" id="3.30.360.10:FF:000016">
    <property type="entry name" value="Probable aspartate-semialdehyde dehydrogenase"/>
    <property type="match status" value="1"/>
</dbReference>
<dbReference type="Proteomes" id="UP000886657">
    <property type="component" value="Unassembled WGS sequence"/>
</dbReference>
<evidence type="ECO:0000256" key="8">
    <source>
        <dbReference type="ARBA" id="ARBA00022857"/>
    </source>
</evidence>
<dbReference type="AlphaFoldDB" id="A0A9D7SGS4"/>
<keyword evidence="11" id="KW-0457">Lysine biosynthesis</keyword>
<accession>A0A9D7SGS4</accession>
<evidence type="ECO:0000256" key="5">
    <source>
        <dbReference type="ARBA" id="ARBA00013120"/>
    </source>
</evidence>
<dbReference type="EMBL" id="JADKIO010000009">
    <property type="protein sequence ID" value="MBK9797392.1"/>
    <property type="molecule type" value="Genomic_DNA"/>
</dbReference>
<comment type="pathway">
    <text evidence="3">Amino-acid biosynthesis; L-threonine biosynthesis; L-threonine from L-aspartate: step 2/5.</text>
</comment>
<evidence type="ECO:0000256" key="6">
    <source>
        <dbReference type="ARBA" id="ARBA00022605"/>
    </source>
</evidence>
<dbReference type="EC" id="1.2.1.11" evidence="5"/>
<protein>
    <recommendedName>
        <fullName evidence="5">aspartate-semialdehyde dehydrogenase</fullName>
        <ecNumber evidence="5">1.2.1.11</ecNumber>
    </recommendedName>
</protein>
<keyword evidence="10 15" id="KW-0560">Oxidoreductase</keyword>
<keyword evidence="6" id="KW-0028">Amino-acid biosynthesis</keyword>
<evidence type="ECO:0000259" key="14">
    <source>
        <dbReference type="SMART" id="SM00859"/>
    </source>
</evidence>
<feature type="domain" description="Semialdehyde dehydrogenase NAD-binding" evidence="14">
    <location>
        <begin position="6"/>
        <end position="131"/>
    </location>
</feature>
<keyword evidence="8" id="KW-0521">NADP</keyword>
<keyword evidence="12" id="KW-0486">Methionine biosynthesis</keyword>
<dbReference type="InterPro" id="IPR051823">
    <property type="entry name" value="ASADH-related"/>
</dbReference>
<comment type="caution">
    <text evidence="15">The sequence shown here is derived from an EMBL/GenBank/DDBJ whole genome shotgun (WGS) entry which is preliminary data.</text>
</comment>
<dbReference type="Gene3D" id="3.40.50.720">
    <property type="entry name" value="NAD(P)-binding Rossmann-like Domain"/>
    <property type="match status" value="1"/>
</dbReference>
<dbReference type="GO" id="GO:0050661">
    <property type="term" value="F:NADP binding"/>
    <property type="evidence" value="ECO:0007669"/>
    <property type="project" value="InterPro"/>
</dbReference>
<evidence type="ECO:0000313" key="16">
    <source>
        <dbReference type="Proteomes" id="UP000886657"/>
    </source>
</evidence>
<dbReference type="InterPro" id="IPR036291">
    <property type="entry name" value="NAD(P)-bd_dom_sf"/>
</dbReference>
<dbReference type="SUPFAM" id="SSF51735">
    <property type="entry name" value="NAD(P)-binding Rossmann-fold domains"/>
    <property type="match status" value="1"/>
</dbReference>
<evidence type="ECO:0000256" key="2">
    <source>
        <dbReference type="ARBA" id="ARBA00005021"/>
    </source>
</evidence>
<name>A0A9D7SGS4_9BACT</name>
<dbReference type="GO" id="GO:0009085">
    <property type="term" value="P:lysine biosynthetic process"/>
    <property type="evidence" value="ECO:0007669"/>
    <property type="project" value="UniProtKB-KW"/>
</dbReference>
<dbReference type="PROSITE" id="PS01103">
    <property type="entry name" value="ASD"/>
    <property type="match status" value="1"/>
</dbReference>
<sequence>MTNKIPVTVLGATGVVGQRFVRRLANHPLFRVEHLAASERSAGKRYRDACAWRLDGEAYGGLGDQVMAEGTPEFALSPVVFSALDTDPARELEPAFARAGAMVFSNAGAFRMSPEVPLLVPEVNASHLGLLDVQRHHHGWTGGIVTNANCTATVLVMALGPLHEAFGVEAVLMTSMQAISGAGYPGVASLDILANVIPFIRNEEPKVEEETPKMLGRFTGSAVELASMTVSALCHRVPVIEGHTEAVSVRLKGSPTPEAVREAFLAWKPEPQRLGLFSAPAVPIHVHTLEDRPQVRRDVERDEGMSVHVGRIRVCPILGIKFALLGHNTERGAAGGSILNAELAHAKGYIR</sequence>
<dbReference type="GO" id="GO:0009086">
    <property type="term" value="P:methionine biosynthetic process"/>
    <property type="evidence" value="ECO:0007669"/>
    <property type="project" value="UniProtKB-KW"/>
</dbReference>
<reference evidence="15" key="1">
    <citation type="submission" date="2020-10" db="EMBL/GenBank/DDBJ databases">
        <title>Connecting structure to function with the recovery of over 1000 high-quality activated sludge metagenome-assembled genomes encoding full-length rRNA genes using long-read sequencing.</title>
        <authorList>
            <person name="Singleton C.M."/>
            <person name="Petriglieri F."/>
            <person name="Kristensen J.M."/>
            <person name="Kirkegaard R.H."/>
            <person name="Michaelsen T.Y."/>
            <person name="Andersen M.H."/>
            <person name="Karst S.M."/>
            <person name="Dueholm M.S."/>
            <person name="Nielsen P.H."/>
            <person name="Albertsen M."/>
        </authorList>
    </citation>
    <scope>NUCLEOTIDE SEQUENCE</scope>
    <source>
        <strain evidence="15">Skiv_18-Q3-R9-52_MAXAC.067</strain>
    </source>
</reference>
<evidence type="ECO:0000256" key="10">
    <source>
        <dbReference type="ARBA" id="ARBA00023002"/>
    </source>
</evidence>
<dbReference type="InterPro" id="IPR000319">
    <property type="entry name" value="Asp-semialdehyde_DH_CS"/>
</dbReference>
<evidence type="ECO:0000256" key="3">
    <source>
        <dbReference type="ARBA" id="ARBA00005097"/>
    </source>
</evidence>
<keyword evidence="7" id="KW-0791">Threonine biosynthesis</keyword>
<feature type="active site" description="Acyl-thioester intermediate" evidence="13">
    <location>
        <position position="150"/>
    </location>
</feature>
<dbReference type="GO" id="GO:0046983">
    <property type="term" value="F:protein dimerization activity"/>
    <property type="evidence" value="ECO:0007669"/>
    <property type="project" value="InterPro"/>
</dbReference>
<evidence type="ECO:0000256" key="7">
    <source>
        <dbReference type="ARBA" id="ARBA00022697"/>
    </source>
</evidence>
<dbReference type="Pfam" id="PF02774">
    <property type="entry name" value="Semialdhyde_dhC"/>
    <property type="match status" value="1"/>
</dbReference>
<evidence type="ECO:0000256" key="13">
    <source>
        <dbReference type="PIRSR" id="PIRSR000148-1"/>
    </source>
</evidence>
<dbReference type="GO" id="GO:0009088">
    <property type="term" value="P:threonine biosynthetic process"/>
    <property type="evidence" value="ECO:0007669"/>
    <property type="project" value="UniProtKB-KW"/>
</dbReference>
<dbReference type="GO" id="GO:0051287">
    <property type="term" value="F:NAD binding"/>
    <property type="evidence" value="ECO:0007669"/>
    <property type="project" value="InterPro"/>
</dbReference>
<dbReference type="InterPro" id="IPR000534">
    <property type="entry name" value="Semialdehyde_DH_NAD-bd"/>
</dbReference>
<evidence type="ECO:0000256" key="11">
    <source>
        <dbReference type="ARBA" id="ARBA00023154"/>
    </source>
</evidence>
<comment type="pathway">
    <text evidence="2">Amino-acid biosynthesis; L-methionine biosynthesis via de novo pathway; L-homoserine from L-aspartate: step 2/3.</text>
</comment>
<dbReference type="PANTHER" id="PTHR46718">
    <property type="entry name" value="ASPARTATE-SEMIALDEHYDE DEHYDROGENASE"/>
    <property type="match status" value="1"/>
</dbReference>
<dbReference type="CDD" id="cd02315">
    <property type="entry name" value="ScASADH_like_N"/>
    <property type="match status" value="1"/>
</dbReference>
<proteinExistence type="inferred from homology"/>
<dbReference type="GO" id="GO:0004073">
    <property type="term" value="F:aspartate-semialdehyde dehydrogenase activity"/>
    <property type="evidence" value="ECO:0007669"/>
    <property type="project" value="UniProtKB-EC"/>
</dbReference>
<gene>
    <name evidence="15" type="primary">asd</name>
    <name evidence="15" type="ORF">IPP58_13020</name>
</gene>
<feature type="active site" description="Proton acceptor" evidence="13">
    <location>
        <position position="243"/>
    </location>
</feature>